<keyword evidence="2" id="KW-1185">Reference proteome</keyword>
<accession>A0ABX9TUU5</accession>
<proteinExistence type="predicted"/>
<gene>
    <name evidence="1" type="ORF">D9K81_12760</name>
</gene>
<organism evidence="1 2">
    <name type="scientific">Acinetobacter chengduensis</name>
    <dbReference type="NCBI Taxonomy" id="2420890"/>
    <lineage>
        <taxon>Bacteria</taxon>
        <taxon>Pseudomonadati</taxon>
        <taxon>Pseudomonadota</taxon>
        <taxon>Gammaproteobacteria</taxon>
        <taxon>Moraxellales</taxon>
        <taxon>Moraxellaceae</taxon>
        <taxon>Acinetobacter</taxon>
    </lineage>
</organism>
<dbReference type="EMBL" id="RCHC01000014">
    <property type="protein sequence ID" value="RLL20172.1"/>
    <property type="molecule type" value="Genomic_DNA"/>
</dbReference>
<reference evidence="1 2" key="1">
    <citation type="submission" date="2018-09" db="EMBL/GenBank/DDBJ databases">
        <title>The draft genome of Acinetobacter sp. strains.</title>
        <authorList>
            <person name="Qin J."/>
            <person name="Feng Y."/>
            <person name="Zong Z."/>
        </authorList>
    </citation>
    <scope>NUCLEOTIDE SEQUENCE [LARGE SCALE GENOMIC DNA]</scope>
    <source>
        <strain evidence="1 2">WCHAc060005</strain>
    </source>
</reference>
<dbReference type="RefSeq" id="WP_121523398.1">
    <property type="nucleotide sequence ID" value="NZ_RCHC01000014.1"/>
</dbReference>
<name>A0ABX9TUU5_9GAMM</name>
<dbReference type="Proteomes" id="UP000280271">
    <property type="component" value="Unassembled WGS sequence"/>
</dbReference>
<comment type="caution">
    <text evidence="1">The sequence shown here is derived from an EMBL/GenBank/DDBJ whole genome shotgun (WGS) entry which is preliminary data.</text>
</comment>
<sequence length="94" mass="11203">MRHNYIDHCIQQALKGNIVHLYNNLYFLSAETALNQVLIPEHICCKAPYWIIGYELPRPIKNKQELKSLFTWHNFFSEFASNADEFKDFNPRDE</sequence>
<protein>
    <submittedName>
        <fullName evidence="1">Uncharacterized protein</fullName>
    </submittedName>
</protein>
<evidence type="ECO:0000313" key="2">
    <source>
        <dbReference type="Proteomes" id="UP000280271"/>
    </source>
</evidence>
<evidence type="ECO:0000313" key="1">
    <source>
        <dbReference type="EMBL" id="RLL20172.1"/>
    </source>
</evidence>